<proteinExistence type="predicted"/>
<organism evidence="2 3">
    <name type="scientific">Neolecta irregularis (strain DAH-3)</name>
    <dbReference type="NCBI Taxonomy" id="1198029"/>
    <lineage>
        <taxon>Eukaryota</taxon>
        <taxon>Fungi</taxon>
        <taxon>Dikarya</taxon>
        <taxon>Ascomycota</taxon>
        <taxon>Taphrinomycotina</taxon>
        <taxon>Neolectales</taxon>
        <taxon>Neolectaceae</taxon>
        <taxon>Neolecta</taxon>
    </lineage>
</organism>
<comment type="caution">
    <text evidence="2">The sequence shown here is derived from an EMBL/GenBank/DDBJ whole genome shotgun (WGS) entry which is preliminary data.</text>
</comment>
<name>A0A1U7LMQ5_NEOID</name>
<sequence>MRLFNGGSGRDPEGMGRGQGRDQKRPGSDRDQDQKRSGQIRQIVYTGRLQKLFSLAVVLSLVAQPLSVGGDAGDLLAVVVGHRVCVALEARVDAAGADAAQEQRLAGGELGQAAPVHKRPQPRADRSAQQPRARRTRKRRRAVDHERVDAPHRLRRVDVVRRKVVHARAEAAHRARQHRRPRIQRARRSQGKEGVPVGDGGH</sequence>
<feature type="region of interest" description="Disordered" evidence="1">
    <location>
        <begin position="168"/>
        <end position="202"/>
    </location>
</feature>
<keyword evidence="3" id="KW-1185">Reference proteome</keyword>
<feature type="compositionally biased region" description="Basic residues" evidence="1">
    <location>
        <begin position="174"/>
        <end position="189"/>
    </location>
</feature>
<dbReference type="EMBL" id="LXFE01001158">
    <property type="protein sequence ID" value="OLL23863.1"/>
    <property type="molecule type" value="Genomic_DNA"/>
</dbReference>
<accession>A0A1U7LMQ5</accession>
<feature type="region of interest" description="Disordered" evidence="1">
    <location>
        <begin position="112"/>
        <end position="150"/>
    </location>
</feature>
<reference evidence="2 3" key="1">
    <citation type="submission" date="2016-04" db="EMBL/GenBank/DDBJ databases">
        <title>Evolutionary innovation and constraint leading to complex multicellularity in the Ascomycota.</title>
        <authorList>
            <person name="Cisse O."/>
            <person name="Nguyen A."/>
            <person name="Hewitt D.A."/>
            <person name="Jedd G."/>
            <person name="Stajich J.E."/>
        </authorList>
    </citation>
    <scope>NUCLEOTIDE SEQUENCE [LARGE SCALE GENOMIC DNA]</scope>
    <source>
        <strain evidence="2 3">DAH-3</strain>
    </source>
</reference>
<feature type="region of interest" description="Disordered" evidence="1">
    <location>
        <begin position="1"/>
        <end position="39"/>
    </location>
</feature>
<evidence type="ECO:0000313" key="3">
    <source>
        <dbReference type="Proteomes" id="UP000186594"/>
    </source>
</evidence>
<gene>
    <name evidence="2" type="ORF">NEOLI_004666</name>
</gene>
<feature type="compositionally biased region" description="Basic and acidic residues" evidence="1">
    <location>
        <begin position="10"/>
        <end position="36"/>
    </location>
</feature>
<protein>
    <submittedName>
        <fullName evidence="2">Uncharacterized protein</fullName>
    </submittedName>
</protein>
<feature type="compositionally biased region" description="Basic residues" evidence="1">
    <location>
        <begin position="132"/>
        <end position="142"/>
    </location>
</feature>
<evidence type="ECO:0000256" key="1">
    <source>
        <dbReference type="SAM" id="MobiDB-lite"/>
    </source>
</evidence>
<dbReference type="Proteomes" id="UP000186594">
    <property type="component" value="Unassembled WGS sequence"/>
</dbReference>
<evidence type="ECO:0000313" key="2">
    <source>
        <dbReference type="EMBL" id="OLL23863.1"/>
    </source>
</evidence>
<dbReference type="AlphaFoldDB" id="A0A1U7LMQ5"/>